<accession>A0A6H2BXZ9</accession>
<gene>
    <name evidence="2" type="ORF">HGD76_07850</name>
</gene>
<evidence type="ECO:0000313" key="3">
    <source>
        <dbReference type="Proteomes" id="UP000502433"/>
    </source>
</evidence>
<dbReference type="AlphaFoldDB" id="A0A6H2BXZ9"/>
<evidence type="ECO:0000313" key="2">
    <source>
        <dbReference type="EMBL" id="QJB44117.1"/>
    </source>
</evidence>
<dbReference type="KEGG" id="dfs:HGD76_07850"/>
<reference evidence="2 3" key="1">
    <citation type="submission" date="2020-04" db="EMBL/GenBank/DDBJ databases">
        <title>Genome-Wide Identification of 5-Methylcytosine Sites in Bacterial Genomes By High-Throughput Sequencing of MspJI Restriction Fragments.</title>
        <authorList>
            <person name="Wu V."/>
        </authorList>
    </citation>
    <scope>NUCLEOTIDE SEQUENCE [LARGE SCALE GENOMIC DNA]</scope>
    <source>
        <strain evidence="2 3">CCAP 1403/13f</strain>
    </source>
</reference>
<organism evidence="2 3">
    <name type="scientific">Dolichospermum flos-aquae CCAP 1403/13F</name>
    <dbReference type="NCBI Taxonomy" id="315271"/>
    <lineage>
        <taxon>Bacteria</taxon>
        <taxon>Bacillati</taxon>
        <taxon>Cyanobacteriota</taxon>
        <taxon>Cyanophyceae</taxon>
        <taxon>Nostocales</taxon>
        <taxon>Aphanizomenonaceae</taxon>
        <taxon>Dolichospermum</taxon>
    </lineage>
</organism>
<dbReference type="Proteomes" id="UP000502433">
    <property type="component" value="Chromosome"/>
</dbReference>
<evidence type="ECO:0000259" key="1">
    <source>
        <dbReference type="Pfam" id="PF18735"/>
    </source>
</evidence>
<sequence length="254" mass="28915">MQSALDQFRISIQRVRDLISLHNSIKAQATSVLDLSDILRAALVLTVSALDYYIHEVVTLAMLEIHRGTRPEPSFRDNANQSAFSKFKVSLGSANQDRKVAIDIGSWIESEIQQSCGDDFLQQSHNISSLIPIISNTILNRLNNNSWLEAEIRESLSYKSFQEPDKIADAIKLISNIKLWERVTNKMRGNTTQEAQKNIKQDLQEIVKRRNQITHEADIDPTYGLGNRWLIDESMVNDAVDFIEQVVESIHQIL</sequence>
<name>A0A6H2BXZ9_DOLFA</name>
<protein>
    <recommendedName>
        <fullName evidence="1">RiboL-PSP-HEPN domain-containing protein</fullName>
    </recommendedName>
</protein>
<dbReference type="Pfam" id="PF18735">
    <property type="entry name" value="HEPN_RiboL-PSP"/>
    <property type="match status" value="1"/>
</dbReference>
<dbReference type="EMBL" id="CP051206">
    <property type="protein sequence ID" value="QJB44117.1"/>
    <property type="molecule type" value="Genomic_DNA"/>
</dbReference>
<dbReference type="InterPro" id="IPR041519">
    <property type="entry name" value="HEPN_RiboL-PSP"/>
</dbReference>
<dbReference type="RefSeq" id="WP_168695437.1">
    <property type="nucleotide sequence ID" value="NZ_CP051206.1"/>
</dbReference>
<proteinExistence type="predicted"/>
<feature type="domain" description="RiboL-PSP-HEPN" evidence="1">
    <location>
        <begin position="12"/>
        <end position="254"/>
    </location>
</feature>
<reference evidence="2 3" key="2">
    <citation type="submission" date="2020-04" db="EMBL/GenBank/DDBJ databases">
        <authorList>
            <person name="Fomenkov A."/>
            <person name="Anton B.P."/>
            <person name="Roberts R.J."/>
        </authorList>
    </citation>
    <scope>NUCLEOTIDE SEQUENCE [LARGE SCALE GENOMIC DNA]</scope>
    <source>
        <strain evidence="2 3">CCAP 1403/13f</strain>
    </source>
</reference>